<feature type="transmembrane region" description="Helical" evidence="6">
    <location>
        <begin position="209"/>
        <end position="227"/>
    </location>
</feature>
<organism evidence="8 9">
    <name type="scientific">Blautia ammoniilytica</name>
    <dbReference type="NCBI Taxonomy" id="2981782"/>
    <lineage>
        <taxon>Bacteria</taxon>
        <taxon>Bacillati</taxon>
        <taxon>Bacillota</taxon>
        <taxon>Clostridia</taxon>
        <taxon>Lachnospirales</taxon>
        <taxon>Lachnospiraceae</taxon>
        <taxon>Blautia</taxon>
    </lineage>
</organism>
<feature type="transmembrane region" description="Helical" evidence="6">
    <location>
        <begin position="128"/>
        <end position="161"/>
    </location>
</feature>
<gene>
    <name evidence="8" type="ORF">OCV61_14585</name>
</gene>
<keyword evidence="3 6" id="KW-0812">Transmembrane</keyword>
<evidence type="ECO:0000256" key="4">
    <source>
        <dbReference type="ARBA" id="ARBA00022989"/>
    </source>
</evidence>
<comment type="caution">
    <text evidence="8">The sequence shown here is derived from an EMBL/GenBank/DDBJ whole genome shotgun (WGS) entry which is preliminary data.</text>
</comment>
<dbReference type="PANTHER" id="PTHR31272">
    <property type="entry name" value="CYTOCHROME C-TYPE BIOGENESIS PROTEIN HI_1454-RELATED"/>
    <property type="match status" value="1"/>
</dbReference>
<feature type="transmembrane region" description="Helical" evidence="6">
    <location>
        <begin position="22"/>
        <end position="48"/>
    </location>
</feature>
<comment type="subcellular location">
    <subcellularLocation>
        <location evidence="1">Membrane</location>
        <topology evidence="1">Multi-pass membrane protein</topology>
    </subcellularLocation>
</comment>
<sequence>MNGILETITNCMAASFWAAPLLALVAGIITSFTPCSLATVPMLLTCVGASKASPGKAFRLSLAMAAGMAVTFGVFGSVASAIGHHMHEAGHWWAVLMGILMVLMALQVFGVVNVIPHIHFDEHTMKRGYAGAFLTGALGGLFASHCAIPVMVALLALVARLGKSTGWGILLMVLYALGHSILLIAAGTSYSYVEKMMENPKYDTWSKRIRYVLGTVILFVGFVLIFGEK</sequence>
<evidence type="ECO:0000256" key="3">
    <source>
        <dbReference type="ARBA" id="ARBA00022692"/>
    </source>
</evidence>
<evidence type="ECO:0000256" key="6">
    <source>
        <dbReference type="SAM" id="Phobius"/>
    </source>
</evidence>
<reference evidence="8 9" key="1">
    <citation type="journal article" date="2021" name="ISME Commun">
        <title>Automated analysis of genomic sequences facilitates high-throughput and comprehensive description of bacteria.</title>
        <authorList>
            <person name="Hitch T.C.A."/>
        </authorList>
    </citation>
    <scope>NUCLEOTIDE SEQUENCE [LARGE SCALE GENOMIC DNA]</scope>
    <source>
        <strain evidence="8 9">Sanger_23</strain>
    </source>
</reference>
<keyword evidence="9" id="KW-1185">Reference proteome</keyword>
<feature type="transmembrane region" description="Helical" evidence="6">
    <location>
        <begin position="60"/>
        <end position="86"/>
    </location>
</feature>
<name>A0ABT2TWK0_9FIRM</name>
<accession>A0ABT2TWK0</accession>
<protein>
    <submittedName>
        <fullName evidence="8">Cytochrome c biogenesis protein CcdA</fullName>
    </submittedName>
</protein>
<evidence type="ECO:0000313" key="9">
    <source>
        <dbReference type="Proteomes" id="UP001652409"/>
    </source>
</evidence>
<evidence type="ECO:0000256" key="1">
    <source>
        <dbReference type="ARBA" id="ARBA00004141"/>
    </source>
</evidence>
<dbReference type="EMBL" id="JAOQJL010000035">
    <property type="protein sequence ID" value="MCU6766613.1"/>
    <property type="molecule type" value="Genomic_DNA"/>
</dbReference>
<dbReference type="InterPro" id="IPR003834">
    <property type="entry name" value="Cyt_c_assmbl_TM_dom"/>
</dbReference>
<dbReference type="InterPro" id="IPR051790">
    <property type="entry name" value="Cytochrome_c-biogenesis_DsbD"/>
</dbReference>
<evidence type="ECO:0000313" key="8">
    <source>
        <dbReference type="EMBL" id="MCU6766613.1"/>
    </source>
</evidence>
<feature type="transmembrane region" description="Helical" evidence="6">
    <location>
        <begin position="92"/>
        <end position="116"/>
    </location>
</feature>
<feature type="domain" description="Cytochrome C biogenesis protein transmembrane" evidence="7">
    <location>
        <begin position="19"/>
        <end position="225"/>
    </location>
</feature>
<evidence type="ECO:0000256" key="5">
    <source>
        <dbReference type="ARBA" id="ARBA00023136"/>
    </source>
</evidence>
<keyword evidence="5 6" id="KW-0472">Membrane</keyword>
<dbReference type="Pfam" id="PF02683">
    <property type="entry name" value="DsbD_TM"/>
    <property type="match status" value="1"/>
</dbReference>
<dbReference type="RefSeq" id="WP_158422423.1">
    <property type="nucleotide sequence ID" value="NZ_JAOQJL010000035.1"/>
</dbReference>
<dbReference type="Proteomes" id="UP001652409">
    <property type="component" value="Unassembled WGS sequence"/>
</dbReference>
<comment type="similarity">
    <text evidence="2">Belongs to the DsbD family.</text>
</comment>
<feature type="transmembrane region" description="Helical" evidence="6">
    <location>
        <begin position="167"/>
        <end position="188"/>
    </location>
</feature>
<keyword evidence="4 6" id="KW-1133">Transmembrane helix</keyword>
<proteinExistence type="inferred from homology"/>
<evidence type="ECO:0000259" key="7">
    <source>
        <dbReference type="Pfam" id="PF02683"/>
    </source>
</evidence>
<evidence type="ECO:0000256" key="2">
    <source>
        <dbReference type="ARBA" id="ARBA00006143"/>
    </source>
</evidence>
<dbReference type="PANTHER" id="PTHR31272:SF6">
    <property type="entry name" value="CYTOCHROME C-TYPE BIOGENESIS CCDA-LIKE CHLOROPLASTIC PROTEIN"/>
    <property type="match status" value="1"/>
</dbReference>